<keyword evidence="11" id="KW-1185">Reference proteome</keyword>
<dbReference type="EMBL" id="JACRYT010000001">
    <property type="protein sequence ID" value="MBC6678315.1"/>
    <property type="molecule type" value="Genomic_DNA"/>
</dbReference>
<keyword evidence="5" id="KW-1133">Transmembrane helix</keyword>
<dbReference type="Proteomes" id="UP000602647">
    <property type="component" value="Unassembled WGS sequence"/>
</dbReference>
<dbReference type="Pfam" id="PF00691">
    <property type="entry name" value="OmpA"/>
    <property type="match status" value="1"/>
</dbReference>
<comment type="subcellular location">
    <subcellularLocation>
        <location evidence="1">Cell membrane</location>
        <topology evidence="1">Single-pass membrane protein</topology>
    </subcellularLocation>
</comment>
<comment type="caution">
    <text evidence="10">The sequence shown here is derived from an EMBL/GenBank/DDBJ whole genome shotgun (WGS) entry which is preliminary data.</text>
</comment>
<feature type="compositionally biased region" description="Polar residues" evidence="8">
    <location>
        <begin position="233"/>
        <end position="247"/>
    </location>
</feature>
<dbReference type="InterPro" id="IPR006665">
    <property type="entry name" value="OmpA-like"/>
</dbReference>
<sequence length="256" mass="28798">MKRKRNKQEEGGRWMDTYGDMVTLLLCFFVLLYAMSSVDQVKWENLVKSLNPNAEKVSQVVTDTELAEGTEEVPGNTDADQRFEAIYDNIKNEMKKLGVASDVELVKGDDYQFISYKDKVFFDGDSPVITKEGQRVLDGLCKALKPSADTIKELRVMGHTSQETPDRPNNVQTDRQLAALRSANVVIYIQNKGVLEPSRLVDCGYGQFHPIATFATAKGRSKNRRAEILITKKGSQQNDLSDYYNENKQQDKGGAD</sequence>
<gene>
    <name evidence="10" type="ORF">H9L42_00525</name>
</gene>
<feature type="region of interest" description="Disordered" evidence="8">
    <location>
        <begin position="230"/>
        <end position="256"/>
    </location>
</feature>
<reference evidence="10" key="1">
    <citation type="submission" date="2020-08" db="EMBL/GenBank/DDBJ databases">
        <title>Genome public.</title>
        <authorList>
            <person name="Liu C."/>
            <person name="Sun Q."/>
        </authorList>
    </citation>
    <scope>NUCLEOTIDE SEQUENCE</scope>
    <source>
        <strain evidence="10">BX12</strain>
    </source>
</reference>
<dbReference type="InterPro" id="IPR050330">
    <property type="entry name" value="Bact_OuterMem_StrucFunc"/>
</dbReference>
<evidence type="ECO:0000256" key="7">
    <source>
        <dbReference type="PROSITE-ProRule" id="PRU00473"/>
    </source>
</evidence>
<keyword evidence="4" id="KW-0812">Transmembrane</keyword>
<evidence type="ECO:0000256" key="6">
    <source>
        <dbReference type="ARBA" id="ARBA00023136"/>
    </source>
</evidence>
<evidence type="ECO:0000256" key="1">
    <source>
        <dbReference type="ARBA" id="ARBA00004162"/>
    </source>
</evidence>
<feature type="domain" description="OmpA-like" evidence="9">
    <location>
        <begin position="109"/>
        <end position="234"/>
    </location>
</feature>
<keyword evidence="3" id="KW-1003">Cell membrane</keyword>
<proteinExistence type="inferred from homology"/>
<dbReference type="InterPro" id="IPR025713">
    <property type="entry name" value="MotB-like_N_dom"/>
</dbReference>
<accession>A0A923NI53</accession>
<keyword evidence="10" id="KW-0966">Cell projection</keyword>
<name>A0A923NI53_9FIRM</name>
<protein>
    <submittedName>
        <fullName evidence="10">Flagellar motor protein MotB</fullName>
    </submittedName>
</protein>
<dbReference type="PANTHER" id="PTHR30329:SF21">
    <property type="entry name" value="LIPOPROTEIN YIAD-RELATED"/>
    <property type="match status" value="1"/>
</dbReference>
<organism evidence="10 11">
    <name type="scientific">Zhenpiania hominis</name>
    <dbReference type="NCBI Taxonomy" id="2763644"/>
    <lineage>
        <taxon>Bacteria</taxon>
        <taxon>Bacillati</taxon>
        <taxon>Bacillota</taxon>
        <taxon>Clostridia</taxon>
        <taxon>Peptostreptococcales</taxon>
        <taxon>Anaerovoracaceae</taxon>
        <taxon>Zhenpiania</taxon>
    </lineage>
</organism>
<dbReference type="InterPro" id="IPR036737">
    <property type="entry name" value="OmpA-like_sf"/>
</dbReference>
<keyword evidence="10" id="KW-0282">Flagellum</keyword>
<dbReference type="GO" id="GO:0005886">
    <property type="term" value="C:plasma membrane"/>
    <property type="evidence" value="ECO:0007669"/>
    <property type="project" value="UniProtKB-SubCell"/>
</dbReference>
<keyword evidence="6 7" id="KW-0472">Membrane</keyword>
<dbReference type="PANTHER" id="PTHR30329">
    <property type="entry name" value="STATOR ELEMENT OF FLAGELLAR MOTOR COMPLEX"/>
    <property type="match status" value="1"/>
</dbReference>
<dbReference type="AlphaFoldDB" id="A0A923NI53"/>
<dbReference type="Gene3D" id="3.30.1330.60">
    <property type="entry name" value="OmpA-like domain"/>
    <property type="match status" value="1"/>
</dbReference>
<evidence type="ECO:0000256" key="5">
    <source>
        <dbReference type="ARBA" id="ARBA00022989"/>
    </source>
</evidence>
<evidence type="ECO:0000313" key="11">
    <source>
        <dbReference type="Proteomes" id="UP000602647"/>
    </source>
</evidence>
<evidence type="ECO:0000256" key="4">
    <source>
        <dbReference type="ARBA" id="ARBA00022692"/>
    </source>
</evidence>
<dbReference type="RefSeq" id="WP_187301514.1">
    <property type="nucleotide sequence ID" value="NZ_JACRYT010000001.1"/>
</dbReference>
<dbReference type="CDD" id="cd07185">
    <property type="entry name" value="OmpA_C-like"/>
    <property type="match status" value="1"/>
</dbReference>
<keyword evidence="10" id="KW-0969">Cilium</keyword>
<evidence type="ECO:0000313" key="10">
    <source>
        <dbReference type="EMBL" id="MBC6678315.1"/>
    </source>
</evidence>
<evidence type="ECO:0000256" key="2">
    <source>
        <dbReference type="ARBA" id="ARBA00008914"/>
    </source>
</evidence>
<dbReference type="SUPFAM" id="SSF103088">
    <property type="entry name" value="OmpA-like"/>
    <property type="match status" value="1"/>
</dbReference>
<evidence type="ECO:0000259" key="9">
    <source>
        <dbReference type="PROSITE" id="PS51123"/>
    </source>
</evidence>
<comment type="similarity">
    <text evidence="2">Belongs to the MotB family.</text>
</comment>
<dbReference type="Pfam" id="PF13677">
    <property type="entry name" value="MotB_plug"/>
    <property type="match status" value="1"/>
</dbReference>
<evidence type="ECO:0000256" key="3">
    <source>
        <dbReference type="ARBA" id="ARBA00022475"/>
    </source>
</evidence>
<dbReference type="PROSITE" id="PS51123">
    <property type="entry name" value="OMPA_2"/>
    <property type="match status" value="1"/>
</dbReference>
<evidence type="ECO:0000256" key="8">
    <source>
        <dbReference type="SAM" id="MobiDB-lite"/>
    </source>
</evidence>